<evidence type="ECO:0000256" key="21">
    <source>
        <dbReference type="ARBA" id="ARBA00032915"/>
    </source>
</evidence>
<dbReference type="Pfam" id="PF05060">
    <property type="entry name" value="MGAT2"/>
    <property type="match status" value="1"/>
</dbReference>
<keyword evidence="15 23" id="KW-1015">Disulfide bond</keyword>
<evidence type="ECO:0000256" key="11">
    <source>
        <dbReference type="ARBA" id="ARBA00022968"/>
    </source>
</evidence>
<evidence type="ECO:0000256" key="1">
    <source>
        <dbReference type="ARBA" id="ARBA00001936"/>
    </source>
</evidence>
<evidence type="ECO:0000256" key="20">
    <source>
        <dbReference type="ARBA" id="ARBA00032552"/>
    </source>
</evidence>
<dbReference type="PANTHER" id="PTHR12871">
    <property type="entry name" value="BETA-1,2-N-ACETYLGLUCOSAMINYLTRANSFERASE II"/>
    <property type="match status" value="1"/>
</dbReference>
<evidence type="ECO:0000256" key="6">
    <source>
        <dbReference type="ARBA" id="ARBA00014817"/>
    </source>
</evidence>
<evidence type="ECO:0000256" key="18">
    <source>
        <dbReference type="ARBA" id="ARBA00029663"/>
    </source>
</evidence>
<evidence type="ECO:0000256" key="16">
    <source>
        <dbReference type="ARBA" id="ARBA00023180"/>
    </source>
</evidence>
<evidence type="ECO:0000256" key="2">
    <source>
        <dbReference type="ARBA" id="ARBA00004323"/>
    </source>
</evidence>
<comment type="caution">
    <text evidence="24">The sequence shown here is derived from an EMBL/GenBank/DDBJ whole genome shotgun (WGS) entry which is preliminary data.</text>
</comment>
<accession>A0AAV1JE35</accession>
<dbReference type="PANTHER" id="PTHR12871:SF0">
    <property type="entry name" value="ALPHA-1,6-MANNOSYL-GLYCOPROTEIN 2-BETA-N-ACETYLGLUCOSAMINYLTRANSFERASE"/>
    <property type="match status" value="1"/>
</dbReference>
<keyword evidence="12" id="KW-1133">Transmembrane helix</keyword>
<evidence type="ECO:0000256" key="3">
    <source>
        <dbReference type="ARBA" id="ARBA00004922"/>
    </source>
</evidence>
<keyword evidence="25" id="KW-1185">Reference proteome</keyword>
<evidence type="ECO:0000256" key="22">
    <source>
        <dbReference type="ARBA" id="ARBA00093257"/>
    </source>
</evidence>
<evidence type="ECO:0000256" key="13">
    <source>
        <dbReference type="ARBA" id="ARBA00023034"/>
    </source>
</evidence>
<keyword evidence="14" id="KW-0472">Membrane</keyword>
<dbReference type="GO" id="GO:0006487">
    <property type="term" value="P:protein N-linked glycosylation"/>
    <property type="evidence" value="ECO:0007669"/>
    <property type="project" value="TreeGrafter"/>
</dbReference>
<feature type="disulfide bond" evidence="23">
    <location>
        <begin position="291"/>
        <end position="388"/>
    </location>
</feature>
<keyword evidence="13" id="KW-0333">Golgi apparatus</keyword>
<dbReference type="EC" id="2.4.1.143" evidence="5"/>
<evidence type="ECO:0000256" key="23">
    <source>
        <dbReference type="PIRSR" id="PIRSR607754-3"/>
    </source>
</evidence>
<keyword evidence="11" id="KW-0735">Signal-anchor</keyword>
<evidence type="ECO:0000256" key="19">
    <source>
        <dbReference type="ARBA" id="ARBA00031203"/>
    </source>
</evidence>
<dbReference type="GO" id="GO:0008455">
    <property type="term" value="F:alpha-1,6-mannosylglycoprotein 2-beta-N-acetylglucosaminyltransferase activity"/>
    <property type="evidence" value="ECO:0007669"/>
    <property type="project" value="UniProtKB-EC"/>
</dbReference>
<comment type="similarity">
    <text evidence="4">Belongs to the glycosyltransferase 16 (GT16) protein family.</text>
</comment>
<comment type="cofactor">
    <cofactor evidence="1">
        <name>Mn(2+)</name>
        <dbReference type="ChEBI" id="CHEBI:29035"/>
    </cofactor>
</comment>
<keyword evidence="9" id="KW-0812">Transmembrane</keyword>
<dbReference type="GO" id="GO:0009312">
    <property type="term" value="P:oligosaccharide biosynthetic process"/>
    <property type="evidence" value="ECO:0007669"/>
    <property type="project" value="InterPro"/>
</dbReference>
<keyword evidence="16" id="KW-0325">Glycoprotein</keyword>
<evidence type="ECO:0000256" key="8">
    <source>
        <dbReference type="ARBA" id="ARBA00022679"/>
    </source>
</evidence>
<keyword evidence="8" id="KW-0808">Transferase</keyword>
<sequence length="419" mass="47919">MSPIAKNKIKFKKHFISLCRLSGVALGCLCLSRLLQERASTDQDTTLDPYLIQNRNRLDVNSLRAKLVAHNKEPTVLNAELFGDRLRDSYSPVVVIQVQGDSPRLKLLLSSLSRVRDIDTALLIFSFAYQDDSLDRLVGAIRFCRVVQIYFPHSLQLHPHRFPGLEAADYNASGEPCRPRDVRLIEKKQHWWWKANFVFERMAHLVEADSAVVFLEEANYVVPDFIHMLRFLHKSRVYFPHVEMLSFGNPFLKGSSDDLLIVEPWGPPFHLGVSFNATTWKKIRSHSGEYCTYDDYNWNYSLLKLFESFAGGHVDTVACLTPRVISTEEIDEKDLRNRIDRFLTAHTWFPAAVKGVFVFGPKGRIEARAKAPVLGVGGWSDLRDQLLCLDVLAVTTTEEQRYYDPDYVLTSLENNSSAH</sequence>
<proteinExistence type="inferred from homology"/>
<name>A0AAV1JE35_9NEOP</name>
<comment type="pathway">
    <text evidence="3">Protein modification; protein glycosylation.</text>
</comment>
<keyword evidence="10" id="KW-0479">Metal-binding</keyword>
<evidence type="ECO:0000256" key="5">
    <source>
        <dbReference type="ARBA" id="ARBA00012613"/>
    </source>
</evidence>
<dbReference type="AlphaFoldDB" id="A0AAV1JE35"/>
<dbReference type="GO" id="GO:0005795">
    <property type="term" value="C:Golgi stack"/>
    <property type="evidence" value="ECO:0007669"/>
    <property type="project" value="InterPro"/>
</dbReference>
<evidence type="ECO:0000256" key="4">
    <source>
        <dbReference type="ARBA" id="ARBA00011011"/>
    </source>
</evidence>
<dbReference type="InterPro" id="IPR029044">
    <property type="entry name" value="Nucleotide-diphossugar_trans"/>
</dbReference>
<protein>
    <recommendedName>
        <fullName evidence="6">Alpha-1,6-mannosyl-glycoprotein 2-beta-N-acetylglucosaminyltransferase</fullName>
        <ecNumber evidence="5">2.4.1.143</ecNumber>
    </recommendedName>
    <alternativeName>
        <fullName evidence="21">Beta-1,2-N-acetylglucosaminyltransferase II</fullName>
    </alternativeName>
    <alternativeName>
        <fullName evidence="20">GlcNAc-T II</fullName>
    </alternativeName>
    <alternativeName>
        <fullName evidence="19">Mannoside acetylglucosaminyltransferase 2</fullName>
    </alternativeName>
    <alternativeName>
        <fullName evidence="18">N-glycosyl-oligosaccharide-glycoprotein N-acetylglucosaminyltransferase II</fullName>
    </alternativeName>
</protein>
<gene>
    <name evidence="24" type="ORF">LNINA_LOCUS6386</name>
</gene>
<dbReference type="InterPro" id="IPR007754">
    <property type="entry name" value="GlcNAc_II"/>
</dbReference>
<evidence type="ECO:0000256" key="10">
    <source>
        <dbReference type="ARBA" id="ARBA00022723"/>
    </source>
</evidence>
<dbReference type="Gene3D" id="3.90.550.10">
    <property type="entry name" value="Spore Coat Polysaccharide Biosynthesis Protein SpsA, Chain A"/>
    <property type="match status" value="1"/>
</dbReference>
<evidence type="ECO:0000256" key="7">
    <source>
        <dbReference type="ARBA" id="ARBA00022676"/>
    </source>
</evidence>
<comment type="subcellular location">
    <subcellularLocation>
        <location evidence="2">Golgi apparatus membrane</location>
        <topology evidence="2">Single-pass type II membrane protein</topology>
    </subcellularLocation>
</comment>
<dbReference type="GO" id="GO:0046872">
    <property type="term" value="F:metal ion binding"/>
    <property type="evidence" value="ECO:0007669"/>
    <property type="project" value="UniProtKB-KW"/>
</dbReference>
<evidence type="ECO:0000313" key="25">
    <source>
        <dbReference type="Proteomes" id="UP001497472"/>
    </source>
</evidence>
<comment type="catalytic activity">
    <reaction evidence="22">
        <text>an N(4)-{beta-D-GlcNAc-(1-&gt;2)-alpha-D-Man-(1-&gt;3)-[alpha-D-Man-(1-&gt;6)]-beta-D-Man-(1-&gt;4)-beta-D-GlcNAc-(1-&gt;4)-beta-D-GlcNAc}-L-asparaginyl-[protein] + UDP-N-acetyl-alpha-D-glucosamine = N(4)-{beta-D-GlcNAc-(1-&gt;2)-alpha-D-Man-(1-&gt;3)-[beta-D-GlcNAc-(1-&gt;2)-alpha-D-Man-(1-&gt;6)]-beta-D-Man-(1-&gt;4)-beta-D-GlcNAc-(1-&gt;4)-beta-D-GlcNAc}-L-asparaginyl-[protein] + UDP + H(+)</text>
        <dbReference type="Rhea" id="RHEA:12941"/>
        <dbReference type="Rhea" id="RHEA-COMP:13526"/>
        <dbReference type="Rhea" id="RHEA-COMP:14369"/>
        <dbReference type="ChEBI" id="CHEBI:15378"/>
        <dbReference type="ChEBI" id="CHEBI:57705"/>
        <dbReference type="ChEBI" id="CHEBI:58223"/>
        <dbReference type="ChEBI" id="CHEBI:60615"/>
        <dbReference type="ChEBI" id="CHEBI:60651"/>
        <dbReference type="EC" id="2.4.1.143"/>
    </reaction>
</comment>
<evidence type="ECO:0000256" key="17">
    <source>
        <dbReference type="ARBA" id="ARBA00023211"/>
    </source>
</evidence>
<reference evidence="24 25" key="1">
    <citation type="submission" date="2023-11" db="EMBL/GenBank/DDBJ databases">
        <authorList>
            <person name="Okamura Y."/>
        </authorList>
    </citation>
    <scope>NUCLEOTIDE SEQUENCE [LARGE SCALE GENOMIC DNA]</scope>
</reference>
<evidence type="ECO:0000256" key="14">
    <source>
        <dbReference type="ARBA" id="ARBA00023136"/>
    </source>
</evidence>
<dbReference type="EMBL" id="CAVLEF010000009">
    <property type="protein sequence ID" value="CAK1546876.1"/>
    <property type="molecule type" value="Genomic_DNA"/>
</dbReference>
<evidence type="ECO:0000256" key="9">
    <source>
        <dbReference type="ARBA" id="ARBA00022692"/>
    </source>
</evidence>
<dbReference type="Proteomes" id="UP001497472">
    <property type="component" value="Unassembled WGS sequence"/>
</dbReference>
<evidence type="ECO:0000256" key="15">
    <source>
        <dbReference type="ARBA" id="ARBA00023157"/>
    </source>
</evidence>
<organism evidence="24 25">
    <name type="scientific">Leptosia nina</name>
    <dbReference type="NCBI Taxonomy" id="320188"/>
    <lineage>
        <taxon>Eukaryota</taxon>
        <taxon>Metazoa</taxon>
        <taxon>Ecdysozoa</taxon>
        <taxon>Arthropoda</taxon>
        <taxon>Hexapoda</taxon>
        <taxon>Insecta</taxon>
        <taxon>Pterygota</taxon>
        <taxon>Neoptera</taxon>
        <taxon>Endopterygota</taxon>
        <taxon>Lepidoptera</taxon>
        <taxon>Glossata</taxon>
        <taxon>Ditrysia</taxon>
        <taxon>Papilionoidea</taxon>
        <taxon>Pieridae</taxon>
        <taxon>Pierinae</taxon>
        <taxon>Leptosia</taxon>
    </lineage>
</organism>
<evidence type="ECO:0000256" key="12">
    <source>
        <dbReference type="ARBA" id="ARBA00022989"/>
    </source>
</evidence>
<keyword evidence="17" id="KW-0464">Manganese</keyword>
<evidence type="ECO:0000313" key="24">
    <source>
        <dbReference type="EMBL" id="CAK1546876.1"/>
    </source>
</evidence>
<dbReference type="GO" id="GO:0000139">
    <property type="term" value="C:Golgi membrane"/>
    <property type="evidence" value="ECO:0007669"/>
    <property type="project" value="UniProtKB-SubCell"/>
</dbReference>
<keyword evidence="7" id="KW-0328">Glycosyltransferase</keyword>